<dbReference type="RefSeq" id="WP_053237122.1">
    <property type="nucleotide sequence ID" value="NZ_CP011125.1"/>
</dbReference>
<dbReference type="PANTHER" id="PTHR43031">
    <property type="entry name" value="FAD-DEPENDENT OXIDOREDUCTASE"/>
    <property type="match status" value="1"/>
</dbReference>
<dbReference type="EMBL" id="CP011125">
    <property type="protein sequence ID" value="AKF10135.1"/>
    <property type="molecule type" value="Genomic_DNA"/>
</dbReference>
<dbReference type="PANTHER" id="PTHR43031:SF16">
    <property type="entry name" value="OXIDOREDUCTASE"/>
    <property type="match status" value="1"/>
</dbReference>
<dbReference type="InterPro" id="IPR001307">
    <property type="entry name" value="Thiosulphate_STrfase_CS"/>
</dbReference>
<organism evidence="2 3">
    <name type="scientific">Sandaracinus amylolyticus</name>
    <dbReference type="NCBI Taxonomy" id="927083"/>
    <lineage>
        <taxon>Bacteria</taxon>
        <taxon>Pseudomonadati</taxon>
        <taxon>Myxococcota</taxon>
        <taxon>Polyangia</taxon>
        <taxon>Polyangiales</taxon>
        <taxon>Sandaracinaceae</taxon>
        <taxon>Sandaracinus</taxon>
    </lineage>
</organism>
<gene>
    <name evidence="2" type="ORF">DB32_007284</name>
</gene>
<dbReference type="PROSITE" id="PS50206">
    <property type="entry name" value="RHODANESE_3"/>
    <property type="match status" value="1"/>
</dbReference>
<dbReference type="SMART" id="SM00450">
    <property type="entry name" value="RHOD"/>
    <property type="match status" value="1"/>
</dbReference>
<dbReference type="Gene3D" id="3.40.250.10">
    <property type="entry name" value="Rhodanese-like domain"/>
    <property type="match status" value="1"/>
</dbReference>
<dbReference type="AlphaFoldDB" id="A0A0F6YMD1"/>
<proteinExistence type="predicted"/>
<name>A0A0F6YMD1_9BACT</name>
<keyword evidence="3" id="KW-1185">Reference proteome</keyword>
<evidence type="ECO:0000313" key="2">
    <source>
        <dbReference type="EMBL" id="AKF10135.1"/>
    </source>
</evidence>
<dbReference type="SUPFAM" id="SSF52821">
    <property type="entry name" value="Rhodanese/Cell cycle control phosphatase"/>
    <property type="match status" value="1"/>
</dbReference>
<dbReference type="OrthoDB" id="9789348at2"/>
<dbReference type="Proteomes" id="UP000034883">
    <property type="component" value="Chromosome"/>
</dbReference>
<dbReference type="CDD" id="cd00158">
    <property type="entry name" value="RHOD"/>
    <property type="match status" value="1"/>
</dbReference>
<dbReference type="Pfam" id="PF00581">
    <property type="entry name" value="Rhodanese"/>
    <property type="match status" value="1"/>
</dbReference>
<dbReference type="GO" id="GO:0004792">
    <property type="term" value="F:thiosulfate-cyanide sulfurtransferase activity"/>
    <property type="evidence" value="ECO:0007669"/>
    <property type="project" value="InterPro"/>
</dbReference>
<dbReference type="InterPro" id="IPR050229">
    <property type="entry name" value="GlpE_sulfurtransferase"/>
</dbReference>
<dbReference type="KEGG" id="samy:DB32_007284"/>
<feature type="domain" description="Rhodanese" evidence="1">
    <location>
        <begin position="30"/>
        <end position="107"/>
    </location>
</feature>
<accession>A0A0F6YMD1</accession>
<reference evidence="2 3" key="1">
    <citation type="submission" date="2015-03" db="EMBL/GenBank/DDBJ databases">
        <title>Genome assembly of Sandaracinus amylolyticus DSM 53668.</title>
        <authorList>
            <person name="Sharma G."/>
            <person name="Subramanian S."/>
        </authorList>
    </citation>
    <scope>NUCLEOTIDE SEQUENCE [LARGE SCALE GENOMIC DNA]</scope>
    <source>
        <strain evidence="2 3">DSM 53668</strain>
    </source>
</reference>
<evidence type="ECO:0000313" key="3">
    <source>
        <dbReference type="Proteomes" id="UP000034883"/>
    </source>
</evidence>
<protein>
    <recommendedName>
        <fullName evidence="1">Rhodanese domain-containing protein</fullName>
    </recommendedName>
</protein>
<dbReference type="STRING" id="927083.DB32_007284"/>
<dbReference type="PROSITE" id="PS00380">
    <property type="entry name" value="RHODANESE_1"/>
    <property type="match status" value="1"/>
</dbReference>
<dbReference type="InterPro" id="IPR036873">
    <property type="entry name" value="Rhodanese-like_dom_sf"/>
</dbReference>
<sequence length="107" mass="11691">MTHIDRQQLTTLIARGTPVVLLEALPERYFAAGHLPGARHFPHDRAAELAASVVPEREATIVVYCASETCRNSHVAAAALTQLGYPDVRVYAGGKKDWQEAGLVLER</sequence>
<evidence type="ECO:0000259" key="1">
    <source>
        <dbReference type="PROSITE" id="PS50206"/>
    </source>
</evidence>
<dbReference type="InterPro" id="IPR001763">
    <property type="entry name" value="Rhodanese-like_dom"/>
</dbReference>